<evidence type="ECO:0000256" key="3">
    <source>
        <dbReference type="ARBA" id="ARBA00022475"/>
    </source>
</evidence>
<comment type="subunit">
    <text evidence="10">Homodimer. Forms a membrane-associated complex with FtsX.</text>
</comment>
<keyword evidence="4" id="KW-0547">Nucleotide-binding</keyword>
<dbReference type="AlphaFoldDB" id="A0A9W5VWX1"/>
<dbReference type="InterPro" id="IPR003439">
    <property type="entry name" value="ABC_transporter-like_ATP-bd"/>
</dbReference>
<gene>
    <name evidence="12" type="ORF">HMPREF9238_01236</name>
</gene>
<evidence type="ECO:0000256" key="8">
    <source>
        <dbReference type="ARBA" id="ARBA00023136"/>
    </source>
</evidence>
<dbReference type="GO" id="GO:0006865">
    <property type="term" value="P:amino acid transport"/>
    <property type="evidence" value="ECO:0007669"/>
    <property type="project" value="UniProtKB-KW"/>
</dbReference>
<dbReference type="PANTHER" id="PTHR43166:SF30">
    <property type="entry name" value="METHIONINE IMPORT ATP-BINDING PROTEIN METN"/>
    <property type="match status" value="1"/>
</dbReference>
<evidence type="ECO:0000256" key="1">
    <source>
        <dbReference type="ARBA" id="ARBA00005417"/>
    </source>
</evidence>
<dbReference type="InterPro" id="IPR041701">
    <property type="entry name" value="MetN_ABC"/>
</dbReference>
<keyword evidence="6" id="KW-1278">Translocase</keyword>
<evidence type="ECO:0000313" key="12">
    <source>
        <dbReference type="EMBL" id="EPD31462.1"/>
    </source>
</evidence>
<organism evidence="12 13">
    <name type="scientific">Gleimia europaea ACS-120-V-Col10b</name>
    <dbReference type="NCBI Taxonomy" id="883069"/>
    <lineage>
        <taxon>Bacteria</taxon>
        <taxon>Bacillati</taxon>
        <taxon>Actinomycetota</taxon>
        <taxon>Actinomycetes</taxon>
        <taxon>Actinomycetales</taxon>
        <taxon>Actinomycetaceae</taxon>
        <taxon>Gleimia</taxon>
    </lineage>
</organism>
<keyword evidence="7" id="KW-0029">Amino-acid transport</keyword>
<keyword evidence="8" id="KW-0472">Membrane</keyword>
<dbReference type="EMBL" id="AGWN01000001">
    <property type="protein sequence ID" value="EPD31462.1"/>
    <property type="molecule type" value="Genomic_DNA"/>
</dbReference>
<evidence type="ECO:0000313" key="13">
    <source>
        <dbReference type="Proteomes" id="UP000014387"/>
    </source>
</evidence>
<dbReference type="CDD" id="cd03258">
    <property type="entry name" value="ABC_MetN_methionine_transporter"/>
    <property type="match status" value="1"/>
</dbReference>
<dbReference type="SMART" id="SM00382">
    <property type="entry name" value="AAA"/>
    <property type="match status" value="1"/>
</dbReference>
<evidence type="ECO:0000256" key="7">
    <source>
        <dbReference type="ARBA" id="ARBA00022970"/>
    </source>
</evidence>
<name>A0A9W5VWX1_9ACTO</name>
<comment type="function">
    <text evidence="9">Part of the ABC transporter FtsEX involved in cellular division. Has ATPase activity.</text>
</comment>
<dbReference type="InterPro" id="IPR003593">
    <property type="entry name" value="AAA+_ATPase"/>
</dbReference>
<protein>
    <recommendedName>
        <fullName evidence="11">ABC transporter domain-containing protein</fullName>
    </recommendedName>
</protein>
<keyword evidence="5" id="KW-0067">ATP-binding</keyword>
<dbReference type="GO" id="GO:0005886">
    <property type="term" value="C:plasma membrane"/>
    <property type="evidence" value="ECO:0007669"/>
    <property type="project" value="UniProtKB-ARBA"/>
</dbReference>
<dbReference type="InterPro" id="IPR027417">
    <property type="entry name" value="P-loop_NTPase"/>
</dbReference>
<evidence type="ECO:0000256" key="5">
    <source>
        <dbReference type="ARBA" id="ARBA00022840"/>
    </source>
</evidence>
<dbReference type="Proteomes" id="UP000014387">
    <property type="component" value="Unassembled WGS sequence"/>
</dbReference>
<comment type="similarity">
    <text evidence="1">Belongs to the ABC transporter superfamily.</text>
</comment>
<keyword evidence="2" id="KW-0813">Transport</keyword>
<dbReference type="SUPFAM" id="SSF52540">
    <property type="entry name" value="P-loop containing nucleoside triphosphate hydrolases"/>
    <property type="match status" value="1"/>
</dbReference>
<dbReference type="Pfam" id="PF00005">
    <property type="entry name" value="ABC_tran"/>
    <property type="match status" value="1"/>
</dbReference>
<dbReference type="InterPro" id="IPR017871">
    <property type="entry name" value="ABC_transporter-like_CS"/>
</dbReference>
<proteinExistence type="inferred from homology"/>
<keyword evidence="3" id="KW-1003">Cell membrane</keyword>
<dbReference type="Gene3D" id="3.40.50.300">
    <property type="entry name" value="P-loop containing nucleotide triphosphate hydrolases"/>
    <property type="match status" value="1"/>
</dbReference>
<evidence type="ECO:0000256" key="6">
    <source>
        <dbReference type="ARBA" id="ARBA00022967"/>
    </source>
</evidence>
<dbReference type="PROSITE" id="PS00211">
    <property type="entry name" value="ABC_TRANSPORTER_1"/>
    <property type="match status" value="1"/>
</dbReference>
<evidence type="ECO:0000256" key="9">
    <source>
        <dbReference type="ARBA" id="ARBA00054718"/>
    </source>
</evidence>
<comment type="caution">
    <text evidence="12">The sequence shown here is derived from an EMBL/GenBank/DDBJ whole genome shotgun (WGS) entry which is preliminary data.</text>
</comment>
<evidence type="ECO:0000256" key="4">
    <source>
        <dbReference type="ARBA" id="ARBA00022741"/>
    </source>
</evidence>
<feature type="domain" description="ABC transporter" evidence="11">
    <location>
        <begin position="6"/>
        <end position="246"/>
    </location>
</feature>
<evidence type="ECO:0000256" key="2">
    <source>
        <dbReference type="ARBA" id="ARBA00022448"/>
    </source>
</evidence>
<dbReference type="GO" id="GO:0016887">
    <property type="term" value="F:ATP hydrolysis activity"/>
    <property type="evidence" value="ECO:0007669"/>
    <property type="project" value="InterPro"/>
</dbReference>
<reference evidence="12 13" key="1">
    <citation type="submission" date="2013-05" db="EMBL/GenBank/DDBJ databases">
        <title>The Genome Sequence of Actinomyces europaeus ACS-120-V-COL10B.</title>
        <authorList>
            <consortium name="The Broad Institute Genomics Platform"/>
            <person name="Earl A."/>
            <person name="Ward D."/>
            <person name="Feldgarden M."/>
            <person name="Gevers D."/>
            <person name="Saerens B."/>
            <person name="Vaneechoutte M."/>
            <person name="Walker B."/>
            <person name="Young S."/>
            <person name="Zeng Q."/>
            <person name="Gargeya S."/>
            <person name="Fitzgerald M."/>
            <person name="Haas B."/>
            <person name="Abouelleil A."/>
            <person name="Allen A.W."/>
            <person name="Alvarado L."/>
            <person name="Arachchi H.M."/>
            <person name="Berlin A.M."/>
            <person name="Chapman S.B."/>
            <person name="Gainer-Dewar J."/>
            <person name="Goldberg J."/>
            <person name="Griggs A."/>
            <person name="Gujja S."/>
            <person name="Hansen M."/>
            <person name="Howarth C."/>
            <person name="Imamovic A."/>
            <person name="Ireland A."/>
            <person name="Larimer J."/>
            <person name="McCowan C."/>
            <person name="Murphy C."/>
            <person name="Pearson M."/>
            <person name="Poon T.W."/>
            <person name="Priest M."/>
            <person name="Roberts A."/>
            <person name="Saif S."/>
            <person name="Shea T."/>
            <person name="Sisk P."/>
            <person name="Sykes S."/>
            <person name="Wortman J."/>
            <person name="Nusbaum C."/>
            <person name="Birren B."/>
        </authorList>
    </citation>
    <scope>NUCLEOTIDE SEQUENCE [LARGE SCALE GENOMIC DNA]</scope>
    <source>
        <strain evidence="12 13">ACS-120-V-Col10b</strain>
    </source>
</reference>
<evidence type="ECO:0000259" key="11">
    <source>
        <dbReference type="PROSITE" id="PS50893"/>
    </source>
</evidence>
<dbReference type="GO" id="GO:0005524">
    <property type="term" value="F:ATP binding"/>
    <property type="evidence" value="ECO:0007669"/>
    <property type="project" value="UniProtKB-KW"/>
</dbReference>
<evidence type="ECO:0000256" key="10">
    <source>
        <dbReference type="ARBA" id="ARBA00063837"/>
    </source>
</evidence>
<sequence>MSQPMIKLENLSKTYVLRGGNEVRALSDVNLTVNTGEIHGIVGQSGAGKSTLIRCLTGLEQPTDGSVYLDGTDLSGLGHSALRKARRKIGMVFQAANLMDSRTALENIEYPLKIAGVPKKERLERAIELLKVVGLENRAGSYPSQLSGGQQQRVGIARALATKPAVLLCDEPTSALDSETTRQILALLQQIRDEVGVTIVIITHEMGVVRDICDSATMLEHGQILESGTVRQIVANPKSKLARELVPMPSVDETITDANSTILDVMFTSTPGVPTGATVLAMASRMGGDVAAGTFETLSNVQVGRLALTVPTMHLKQIMETLEQNDVAAEVRS</sequence>
<accession>A0A9W5VWX1</accession>
<dbReference type="PANTHER" id="PTHR43166">
    <property type="entry name" value="AMINO ACID IMPORT ATP-BINDING PROTEIN"/>
    <property type="match status" value="1"/>
</dbReference>
<keyword evidence="13" id="KW-1185">Reference proteome</keyword>
<dbReference type="FunFam" id="3.40.50.300:FF:000056">
    <property type="entry name" value="Cell division ATP-binding protein FtsE"/>
    <property type="match status" value="1"/>
</dbReference>
<dbReference type="InterPro" id="IPR050086">
    <property type="entry name" value="MetN_ABC_transporter-like"/>
</dbReference>
<dbReference type="PROSITE" id="PS50893">
    <property type="entry name" value="ABC_TRANSPORTER_2"/>
    <property type="match status" value="1"/>
</dbReference>